<sequence length="89" mass="10448">MACFIRIFRVLHTVQSSVFKVRLRCFVLNSNSFILPYRFCFVNNFFHFLFSLSADPCTGLSPCWIYNISCSTNNVKGICSIFSNNFYRY</sequence>
<organism evidence="1 2">
    <name type="scientific">Hungatella hathewayi DSM 13479</name>
    <dbReference type="NCBI Taxonomy" id="566550"/>
    <lineage>
        <taxon>Bacteria</taxon>
        <taxon>Bacillati</taxon>
        <taxon>Bacillota</taxon>
        <taxon>Clostridia</taxon>
        <taxon>Lachnospirales</taxon>
        <taxon>Lachnospiraceae</taxon>
        <taxon>Hungatella</taxon>
    </lineage>
</organism>
<evidence type="ECO:0000313" key="2">
    <source>
        <dbReference type="Proteomes" id="UP000004968"/>
    </source>
</evidence>
<dbReference type="Proteomes" id="UP000004968">
    <property type="component" value="Unassembled WGS sequence"/>
</dbReference>
<protein>
    <submittedName>
        <fullName evidence="1">Uncharacterized protein</fullName>
    </submittedName>
</protein>
<dbReference type="AlphaFoldDB" id="D3AH91"/>
<dbReference type="HOGENOM" id="CLU_2450566_0_0_9"/>
<reference evidence="1 2" key="1">
    <citation type="submission" date="2010-01" db="EMBL/GenBank/DDBJ databases">
        <authorList>
            <person name="Weinstock G."/>
            <person name="Sodergren E."/>
            <person name="Clifton S."/>
            <person name="Fulton L."/>
            <person name="Fulton B."/>
            <person name="Courtney L."/>
            <person name="Fronick C."/>
            <person name="Harrison M."/>
            <person name="Strong C."/>
            <person name="Farmer C."/>
            <person name="Delahaunty K."/>
            <person name="Markovic C."/>
            <person name="Hall O."/>
            <person name="Minx P."/>
            <person name="Tomlinson C."/>
            <person name="Mitreva M."/>
            <person name="Nelson J."/>
            <person name="Hou S."/>
            <person name="Wollam A."/>
            <person name="Pepin K.H."/>
            <person name="Johnson M."/>
            <person name="Bhonagiri V."/>
            <person name="Nash W.E."/>
            <person name="Warren W."/>
            <person name="Chinwalla A."/>
            <person name="Mardis E.R."/>
            <person name="Wilson R.K."/>
        </authorList>
    </citation>
    <scope>NUCLEOTIDE SEQUENCE [LARGE SCALE GENOMIC DNA]</scope>
    <source>
        <strain evidence="1 2">DSM 13479</strain>
    </source>
</reference>
<accession>D3AH91</accession>
<comment type="caution">
    <text evidence="1">The sequence shown here is derived from an EMBL/GenBank/DDBJ whole genome shotgun (WGS) entry which is preliminary data.</text>
</comment>
<dbReference type="EMBL" id="ACIO01000237">
    <property type="protein sequence ID" value="EFC98784.1"/>
    <property type="molecule type" value="Genomic_DNA"/>
</dbReference>
<evidence type="ECO:0000313" key="1">
    <source>
        <dbReference type="EMBL" id="EFC98784.1"/>
    </source>
</evidence>
<proteinExistence type="predicted"/>
<name>D3AH91_9FIRM</name>
<gene>
    <name evidence="1" type="ORF">CLOSTHATH_02978</name>
</gene>